<name>A0A383DYZ2_9ZZZZ</name>
<organism evidence="1">
    <name type="scientific">marine metagenome</name>
    <dbReference type="NCBI Taxonomy" id="408172"/>
    <lineage>
        <taxon>unclassified sequences</taxon>
        <taxon>metagenomes</taxon>
        <taxon>ecological metagenomes</taxon>
    </lineage>
</organism>
<protein>
    <submittedName>
        <fullName evidence="1">Uncharacterized protein</fullName>
    </submittedName>
</protein>
<dbReference type="AlphaFoldDB" id="A0A383DYZ2"/>
<reference evidence="1" key="1">
    <citation type="submission" date="2018-05" db="EMBL/GenBank/DDBJ databases">
        <authorList>
            <person name="Lanie J.A."/>
            <person name="Ng W.-L."/>
            <person name="Kazmierczak K.M."/>
            <person name="Andrzejewski T.M."/>
            <person name="Davidsen T.M."/>
            <person name="Wayne K.J."/>
            <person name="Tettelin H."/>
            <person name="Glass J.I."/>
            <person name="Rusch D."/>
            <person name="Podicherti R."/>
            <person name="Tsui H.-C.T."/>
            <person name="Winkler M.E."/>
        </authorList>
    </citation>
    <scope>NUCLEOTIDE SEQUENCE</scope>
</reference>
<gene>
    <name evidence="1" type="ORF">METZ01_LOCUS502620</name>
</gene>
<sequence length="187" mass="21260">MFNRKIIFRLSSFFLVYILLVAHSPWGQYLAYRQEHLLIMSTREDLPTYPFSKILVEAINKELPEASARPARARTFKRVQSLFSSGQMPLVLLSKKNAKGLINGNGPFKKYGSADAQVLYIFDDLVLLVQPDFPNRYSWLLTKAIIKAEANLPGAISPLKDKNITKIHQGVLMALNNEKIPELKIDE</sequence>
<accession>A0A383DYZ2</accession>
<proteinExistence type="predicted"/>
<evidence type="ECO:0000313" key="1">
    <source>
        <dbReference type="EMBL" id="SVE49766.1"/>
    </source>
</evidence>
<dbReference type="EMBL" id="UINC01221431">
    <property type="protein sequence ID" value="SVE49766.1"/>
    <property type="molecule type" value="Genomic_DNA"/>
</dbReference>